<accession>W1NKT0</accession>
<evidence type="ECO:0000256" key="1">
    <source>
        <dbReference type="SAM" id="MobiDB-lite"/>
    </source>
</evidence>
<feature type="region of interest" description="Disordered" evidence="1">
    <location>
        <begin position="1"/>
        <end position="26"/>
    </location>
</feature>
<dbReference type="Gramene" id="ERM95805">
    <property type="protein sequence ID" value="ERM95805"/>
    <property type="gene ID" value="AMTR_s00060p00019070"/>
</dbReference>
<evidence type="ECO:0000313" key="2">
    <source>
        <dbReference type="EMBL" id="ERM95805.1"/>
    </source>
</evidence>
<gene>
    <name evidence="2" type="ORF">AMTR_s00060p00019070</name>
</gene>
<protein>
    <submittedName>
        <fullName evidence="2">Uncharacterized protein</fullName>
    </submittedName>
</protein>
<proteinExistence type="predicted"/>
<organism evidence="2 3">
    <name type="scientific">Amborella trichopoda</name>
    <dbReference type="NCBI Taxonomy" id="13333"/>
    <lineage>
        <taxon>Eukaryota</taxon>
        <taxon>Viridiplantae</taxon>
        <taxon>Streptophyta</taxon>
        <taxon>Embryophyta</taxon>
        <taxon>Tracheophyta</taxon>
        <taxon>Spermatophyta</taxon>
        <taxon>Magnoliopsida</taxon>
        <taxon>Amborellales</taxon>
        <taxon>Amborellaceae</taxon>
        <taxon>Amborella</taxon>
    </lineage>
</organism>
<keyword evidence="3" id="KW-1185">Reference proteome</keyword>
<name>W1NKT0_AMBTC</name>
<sequence length="326" mass="35228">MQQPWPTSHQSRPSLHRRANPLDLYPNRPATSFNPVVPSFSPPNICTISLLPSCDTSTSFFNPSRDVDTSPMLFDPQPPSLHAADLITLSFISCPSSSLPSHVIPSSSSGCVASSLSSIPTTTPPHTSPTSSANISFLALIPSPSVSDSQPTSSNGHRLTIDPSLIIVPIPILKKNGFMFLHRLVIPLRSYLLLLFLSRLVHKIEWPSHPIVLVQSSVGPSPFSSPLYPSLSSSTPIFSSNPLPSSRSNSLTPFSSANLAPHDSNHPTPKPHLLDVLIIASALNPTIANHQLPPIKLTNPFEELEDSPILLSTPLVMIPHRRLVVQ</sequence>
<dbReference type="HOGENOM" id="CLU_854144_0_0_1"/>
<feature type="non-terminal residue" evidence="2">
    <location>
        <position position="326"/>
    </location>
</feature>
<reference evidence="3" key="1">
    <citation type="journal article" date="2013" name="Science">
        <title>The Amborella genome and the evolution of flowering plants.</title>
        <authorList>
            <consortium name="Amborella Genome Project"/>
        </authorList>
    </citation>
    <scope>NUCLEOTIDE SEQUENCE [LARGE SCALE GENOMIC DNA]</scope>
</reference>
<dbReference type="Proteomes" id="UP000017836">
    <property type="component" value="Unassembled WGS sequence"/>
</dbReference>
<dbReference type="EMBL" id="KI397373">
    <property type="protein sequence ID" value="ERM95805.1"/>
    <property type="molecule type" value="Genomic_DNA"/>
</dbReference>
<evidence type="ECO:0000313" key="3">
    <source>
        <dbReference type="Proteomes" id="UP000017836"/>
    </source>
</evidence>
<dbReference type="AlphaFoldDB" id="W1NKT0"/>
<feature type="compositionally biased region" description="Polar residues" evidence="1">
    <location>
        <begin position="1"/>
        <end position="13"/>
    </location>
</feature>